<dbReference type="CDD" id="cd15845">
    <property type="entry name" value="SNARE_syntaxin16"/>
    <property type="match status" value="1"/>
</dbReference>
<evidence type="ECO:0000256" key="6">
    <source>
        <dbReference type="ARBA" id="ARBA00022989"/>
    </source>
</evidence>
<feature type="domain" description="T-SNARE coiled-coil homology" evidence="12">
    <location>
        <begin position="212"/>
        <end position="274"/>
    </location>
</feature>
<evidence type="ECO:0000256" key="11">
    <source>
        <dbReference type="SAM" id="Phobius"/>
    </source>
</evidence>
<feature type="compositionally biased region" description="Pro residues" evidence="10">
    <location>
        <begin position="47"/>
        <end position="56"/>
    </location>
</feature>
<gene>
    <name evidence="13" type="primary">STX16</name>
    <name evidence="13" type="ORF">SO694_00023438</name>
</gene>
<dbReference type="InterPro" id="IPR006012">
    <property type="entry name" value="Syntaxin/epimorphin_CS"/>
</dbReference>
<reference evidence="13 14" key="1">
    <citation type="submission" date="2024-03" db="EMBL/GenBank/DDBJ databases">
        <title>Aureococcus anophagefferens CCMP1851 and Kratosvirus quantuckense: Draft genome of a second virus-susceptible host strain in the model system.</title>
        <authorList>
            <person name="Chase E."/>
            <person name="Truchon A.R."/>
            <person name="Schepens W."/>
            <person name="Wilhelm S.W."/>
        </authorList>
    </citation>
    <scope>NUCLEOTIDE SEQUENCE [LARGE SCALE GENOMIC DNA]</scope>
    <source>
        <strain evidence="13 14">CCMP1851</strain>
    </source>
</reference>
<dbReference type="SMART" id="SM00397">
    <property type="entry name" value="t_SNARE"/>
    <property type="match status" value="1"/>
</dbReference>
<name>A0ABR1FTQ8_AURAN</name>
<comment type="caution">
    <text evidence="13">The sequence shown here is derived from an EMBL/GenBank/DDBJ whole genome shotgun (WGS) entry which is preliminary data.</text>
</comment>
<organism evidence="13 14">
    <name type="scientific">Aureococcus anophagefferens</name>
    <name type="common">Harmful bloom alga</name>
    <dbReference type="NCBI Taxonomy" id="44056"/>
    <lineage>
        <taxon>Eukaryota</taxon>
        <taxon>Sar</taxon>
        <taxon>Stramenopiles</taxon>
        <taxon>Ochrophyta</taxon>
        <taxon>Pelagophyceae</taxon>
        <taxon>Pelagomonadales</taxon>
        <taxon>Pelagomonadaceae</taxon>
        <taxon>Aureococcus</taxon>
    </lineage>
</organism>
<comment type="subcellular location">
    <subcellularLocation>
        <location evidence="1">Golgi apparatus membrane</location>
        <topology evidence="1">Single-pass type IV membrane protein</topology>
    </subcellularLocation>
</comment>
<dbReference type="PANTHER" id="PTHR19957:SF83">
    <property type="entry name" value="SYNTAXIN-16"/>
    <property type="match status" value="1"/>
</dbReference>
<keyword evidence="8" id="KW-0175">Coiled coil</keyword>
<keyword evidence="4 11" id="KW-0812">Transmembrane</keyword>
<dbReference type="InterPro" id="IPR010989">
    <property type="entry name" value="SNARE"/>
</dbReference>
<keyword evidence="13" id="KW-0675">Receptor</keyword>
<evidence type="ECO:0000256" key="8">
    <source>
        <dbReference type="ARBA" id="ARBA00023054"/>
    </source>
</evidence>
<keyword evidence="9 11" id="KW-0472">Membrane</keyword>
<dbReference type="PANTHER" id="PTHR19957">
    <property type="entry name" value="SYNTAXIN"/>
    <property type="match status" value="1"/>
</dbReference>
<dbReference type="InterPro" id="IPR000727">
    <property type="entry name" value="T_SNARE_dom"/>
</dbReference>
<evidence type="ECO:0000256" key="9">
    <source>
        <dbReference type="ARBA" id="ARBA00023136"/>
    </source>
</evidence>
<keyword evidence="3" id="KW-0813">Transport</keyword>
<keyword evidence="7" id="KW-0333">Golgi apparatus</keyword>
<dbReference type="InterPro" id="IPR045242">
    <property type="entry name" value="Syntaxin"/>
</dbReference>
<protein>
    <submittedName>
        <fullName evidence="13">SNAP receptor</fullName>
    </submittedName>
</protein>
<evidence type="ECO:0000256" key="7">
    <source>
        <dbReference type="ARBA" id="ARBA00023034"/>
    </source>
</evidence>
<evidence type="ECO:0000313" key="13">
    <source>
        <dbReference type="EMBL" id="KAK7238409.1"/>
    </source>
</evidence>
<evidence type="ECO:0000259" key="12">
    <source>
        <dbReference type="PROSITE" id="PS50192"/>
    </source>
</evidence>
<evidence type="ECO:0000256" key="2">
    <source>
        <dbReference type="ARBA" id="ARBA00009063"/>
    </source>
</evidence>
<feature type="transmembrane region" description="Helical" evidence="11">
    <location>
        <begin position="285"/>
        <end position="303"/>
    </location>
</feature>
<dbReference type="Proteomes" id="UP001363151">
    <property type="component" value="Unassembled WGS sequence"/>
</dbReference>
<keyword evidence="5" id="KW-0653">Protein transport</keyword>
<sequence>MASRDLTRKFVEWRSARPRRAAPGALRSNSREDRSLVGGYASDTSEPPEPATLPPTLPPVWVDLVERVEGDVLKIERATRDLAALHTKRLMVSFDDAGEAALDDEIAAKQREATKLFRACESSLKRVAAHGGDDLSDSERTIRSNIQRSVAMRIQALNTDFRKAQKEYMVRLKSQKEGSTGTFDFLSGGEASSAAEGVDFNDRQLAAVVDVENLVDERDGEIKQIAESIQELSTIFKELAVLVIDQGTVLDRIDFNMEQVAEHTRKGVVEIEKAEQYQKAARPRICIALLLFLITIMMIALILKHHDGDKKDDKK</sequence>
<dbReference type="Gene3D" id="1.20.58.70">
    <property type="match status" value="1"/>
</dbReference>
<comment type="similarity">
    <text evidence="2">Belongs to the syntaxin family.</text>
</comment>
<evidence type="ECO:0000256" key="4">
    <source>
        <dbReference type="ARBA" id="ARBA00022692"/>
    </source>
</evidence>
<evidence type="ECO:0000256" key="1">
    <source>
        <dbReference type="ARBA" id="ARBA00004409"/>
    </source>
</evidence>
<dbReference type="Pfam" id="PF05739">
    <property type="entry name" value="SNARE"/>
    <property type="match status" value="1"/>
</dbReference>
<keyword evidence="14" id="KW-1185">Reference proteome</keyword>
<feature type="region of interest" description="Disordered" evidence="10">
    <location>
        <begin position="18"/>
        <end position="56"/>
    </location>
</feature>
<dbReference type="PROSITE" id="PS00914">
    <property type="entry name" value="SYNTAXIN"/>
    <property type="match status" value="1"/>
</dbReference>
<evidence type="ECO:0000313" key="14">
    <source>
        <dbReference type="Proteomes" id="UP001363151"/>
    </source>
</evidence>
<evidence type="ECO:0000256" key="3">
    <source>
        <dbReference type="ARBA" id="ARBA00022448"/>
    </source>
</evidence>
<evidence type="ECO:0000256" key="10">
    <source>
        <dbReference type="SAM" id="MobiDB-lite"/>
    </source>
</evidence>
<dbReference type="SUPFAM" id="SSF47661">
    <property type="entry name" value="t-snare proteins"/>
    <property type="match status" value="1"/>
</dbReference>
<keyword evidence="6 11" id="KW-1133">Transmembrane helix</keyword>
<dbReference type="EMBL" id="JBBJCI010000230">
    <property type="protein sequence ID" value="KAK7238409.1"/>
    <property type="molecule type" value="Genomic_DNA"/>
</dbReference>
<proteinExistence type="inferred from homology"/>
<accession>A0ABR1FTQ8</accession>
<dbReference type="PROSITE" id="PS50192">
    <property type="entry name" value="T_SNARE"/>
    <property type="match status" value="1"/>
</dbReference>
<evidence type="ECO:0000256" key="5">
    <source>
        <dbReference type="ARBA" id="ARBA00022927"/>
    </source>
</evidence>